<protein>
    <submittedName>
        <fullName evidence="7">FAD/NAD(P)-binding domain-containing protein</fullName>
    </submittedName>
</protein>
<dbReference type="EMBL" id="LXTC01000002">
    <property type="protein sequence ID" value="OBA22377.1"/>
    <property type="molecule type" value="Genomic_DNA"/>
</dbReference>
<keyword evidence="4" id="KW-0560">Oxidoreductase</keyword>
<feature type="domain" description="FAD-binding" evidence="6">
    <location>
        <begin position="10"/>
        <end position="368"/>
    </location>
</feature>
<proteinExistence type="inferred from homology"/>
<dbReference type="STRING" id="869754.A0A1A0HER2"/>
<dbReference type="GO" id="GO:0004497">
    <property type="term" value="F:monooxygenase activity"/>
    <property type="evidence" value="ECO:0007669"/>
    <property type="project" value="UniProtKB-KW"/>
</dbReference>
<dbReference type="Proteomes" id="UP000092555">
    <property type="component" value="Unassembled WGS sequence"/>
</dbReference>
<dbReference type="Pfam" id="PF01494">
    <property type="entry name" value="FAD_binding_3"/>
    <property type="match status" value="1"/>
</dbReference>
<dbReference type="InterPro" id="IPR002938">
    <property type="entry name" value="FAD-bd"/>
</dbReference>
<evidence type="ECO:0000256" key="3">
    <source>
        <dbReference type="ARBA" id="ARBA00022827"/>
    </source>
</evidence>
<dbReference type="PRINTS" id="PR00420">
    <property type="entry name" value="RNGMNOXGNASE"/>
</dbReference>
<organism evidence="7 8">
    <name type="scientific">Metschnikowia bicuspidata var. bicuspidata NRRL YB-4993</name>
    <dbReference type="NCBI Taxonomy" id="869754"/>
    <lineage>
        <taxon>Eukaryota</taxon>
        <taxon>Fungi</taxon>
        <taxon>Dikarya</taxon>
        <taxon>Ascomycota</taxon>
        <taxon>Saccharomycotina</taxon>
        <taxon>Pichiomycetes</taxon>
        <taxon>Metschnikowiaceae</taxon>
        <taxon>Metschnikowia</taxon>
    </lineage>
</organism>
<comment type="caution">
    <text evidence="7">The sequence shown here is derived from an EMBL/GenBank/DDBJ whole genome shotgun (WGS) entry which is preliminary data.</text>
</comment>
<dbReference type="SUPFAM" id="SSF51905">
    <property type="entry name" value="FAD/NAD(P)-binding domain"/>
    <property type="match status" value="1"/>
</dbReference>
<keyword evidence="2" id="KW-0285">Flavoprotein</keyword>
<dbReference type="OrthoDB" id="9993796at2759"/>
<dbReference type="RefSeq" id="XP_018712873.1">
    <property type="nucleotide sequence ID" value="XM_018858767.1"/>
</dbReference>
<keyword evidence="3" id="KW-0274">FAD</keyword>
<dbReference type="PANTHER" id="PTHR13789">
    <property type="entry name" value="MONOOXYGENASE"/>
    <property type="match status" value="1"/>
</dbReference>
<evidence type="ECO:0000256" key="5">
    <source>
        <dbReference type="ARBA" id="ARBA00023033"/>
    </source>
</evidence>
<name>A0A1A0HER2_9ASCO</name>
<evidence type="ECO:0000313" key="8">
    <source>
        <dbReference type="Proteomes" id="UP000092555"/>
    </source>
</evidence>
<evidence type="ECO:0000256" key="2">
    <source>
        <dbReference type="ARBA" id="ARBA00022630"/>
    </source>
</evidence>
<evidence type="ECO:0000259" key="6">
    <source>
        <dbReference type="Pfam" id="PF01494"/>
    </source>
</evidence>
<reference evidence="7 8" key="1">
    <citation type="submission" date="2016-05" db="EMBL/GenBank/DDBJ databases">
        <title>Comparative genomics of biotechnologically important yeasts.</title>
        <authorList>
            <consortium name="DOE Joint Genome Institute"/>
            <person name="Riley R."/>
            <person name="Haridas S."/>
            <person name="Wolfe K.H."/>
            <person name="Lopes M.R."/>
            <person name="Hittinger C.T."/>
            <person name="Goker M."/>
            <person name="Salamov A."/>
            <person name="Wisecaver J."/>
            <person name="Long T.M."/>
            <person name="Aerts A.L."/>
            <person name="Barry K."/>
            <person name="Choi C."/>
            <person name="Clum A."/>
            <person name="Coughlan A.Y."/>
            <person name="Deshpande S."/>
            <person name="Douglass A.P."/>
            <person name="Hanson S.J."/>
            <person name="Klenk H.-P."/>
            <person name="LaButti K."/>
            <person name="Lapidus A."/>
            <person name="Lindquist E."/>
            <person name="Lipzen A."/>
            <person name="Meier-kolthoff J.P."/>
            <person name="Ohm R.A."/>
            <person name="Otillar R.P."/>
            <person name="Pangilinan J."/>
            <person name="Peng Y."/>
            <person name="Rokas A."/>
            <person name="Rosa C.A."/>
            <person name="Scheuner C."/>
            <person name="Sibirny A.A."/>
            <person name="Slot J.C."/>
            <person name="Stielow J.B."/>
            <person name="Sun H."/>
            <person name="Kurtzman C.P."/>
            <person name="Blackwell M."/>
            <person name="Grigoriev I.V."/>
            <person name="Jeffries T.W."/>
        </authorList>
    </citation>
    <scope>NUCLEOTIDE SEQUENCE [LARGE SCALE GENOMIC DNA]</scope>
    <source>
        <strain evidence="7 8">NRRL YB-4993</strain>
    </source>
</reference>
<keyword evidence="8" id="KW-1185">Reference proteome</keyword>
<dbReference type="PANTHER" id="PTHR13789:SF172">
    <property type="entry name" value="HYDROXYLASE, PUTATIVE (AFU_ORTHOLOGUE AFUA_1G12410)-RELATED"/>
    <property type="match status" value="1"/>
</dbReference>
<comment type="similarity">
    <text evidence="1">Belongs to the paxM FAD-dependent monooxygenase family.</text>
</comment>
<dbReference type="GO" id="GO:0071949">
    <property type="term" value="F:FAD binding"/>
    <property type="evidence" value="ECO:0007669"/>
    <property type="project" value="InterPro"/>
</dbReference>
<evidence type="ECO:0000313" key="7">
    <source>
        <dbReference type="EMBL" id="OBA22377.1"/>
    </source>
</evidence>
<gene>
    <name evidence="7" type="ORF">METBIDRAFT_77793</name>
</gene>
<sequence length="417" mass="46242">MTSDLWKPLTVAVLGGGLGGLSAAIAMRRAGHNVSIYERNDYAGEVGASLSCASNGGRWLHDWGVDPYEANPVILKNLIRHDWKSGKITGKYSLGDYQAKFGFPYYNFHRIDIHTVLHKYAVSEDGVGTPCELHVNHKAIKVDYEAGHVEFENGSQCTADLIIAADGIRSLTKPQLGISPKFRHQDSSCIRVLFDTKKVQELGLADFLENEAIEFWGGDDKNKIVLSPCADKRVVSCYCFYAASPEDVKDGWHNEILVQQLLDTVPHLDPRLVELFTTCGYDIKQWRLYVHEPLPFFYKSSANGSRGVALLGDAAHAMMPDQSQGACAAFEDAGALGYIFSEKFHLSVAEGLRVYEQERKPRVTRIQKASLRARENLNERIGWSSGASDIETAQKLTIEEVCGYDMKGHIDDLVAAL</sequence>
<evidence type="ECO:0000256" key="4">
    <source>
        <dbReference type="ARBA" id="ARBA00023002"/>
    </source>
</evidence>
<keyword evidence="5" id="KW-0503">Monooxygenase</keyword>
<dbReference type="InterPro" id="IPR050493">
    <property type="entry name" value="FAD-dep_Monooxygenase_BioMet"/>
</dbReference>
<dbReference type="InterPro" id="IPR036188">
    <property type="entry name" value="FAD/NAD-bd_sf"/>
</dbReference>
<dbReference type="Gene3D" id="3.50.50.60">
    <property type="entry name" value="FAD/NAD(P)-binding domain"/>
    <property type="match status" value="1"/>
</dbReference>
<evidence type="ECO:0000256" key="1">
    <source>
        <dbReference type="ARBA" id="ARBA00007992"/>
    </source>
</evidence>
<dbReference type="AlphaFoldDB" id="A0A1A0HER2"/>
<dbReference type="GeneID" id="30031743"/>
<accession>A0A1A0HER2</accession>